<evidence type="ECO:0000313" key="2">
    <source>
        <dbReference type="Proteomes" id="UP001163321"/>
    </source>
</evidence>
<keyword evidence="2" id="KW-1185">Reference proteome</keyword>
<dbReference type="Proteomes" id="UP001163321">
    <property type="component" value="Chromosome 3"/>
</dbReference>
<protein>
    <submittedName>
        <fullName evidence="1">Uncharacterized protein</fullName>
    </submittedName>
</protein>
<proteinExistence type="predicted"/>
<organism evidence="1 2">
    <name type="scientific">Peronosclerospora sorghi</name>
    <dbReference type="NCBI Taxonomy" id="230839"/>
    <lineage>
        <taxon>Eukaryota</taxon>
        <taxon>Sar</taxon>
        <taxon>Stramenopiles</taxon>
        <taxon>Oomycota</taxon>
        <taxon>Peronosporomycetes</taxon>
        <taxon>Peronosporales</taxon>
        <taxon>Peronosporaceae</taxon>
        <taxon>Peronosclerospora</taxon>
    </lineage>
</organism>
<name>A0ACC0WD66_9STRA</name>
<sequence length="196" mass="22600">MNLAKKASKWKNNYEDPLLDTARLKHKQRPSKIPLALDRNLHAKWGTITNSFFRTNPLQDVAHFIECGCTHPNTETATAQLIDYFTRIVTAQHKAAHSRVLFHCSTECMLCMFTESVHFHEQHHFESFLGIAVYQMILCDLLEHFLNDKSIIVPHVRRIHLDMKVASNSCDINFRAAVRDLKRFVVETNLEGTVSV</sequence>
<gene>
    <name evidence="1" type="ORF">PsorP6_008654</name>
</gene>
<reference evidence="1 2" key="1">
    <citation type="journal article" date="2022" name="bioRxiv">
        <title>The genome of the oomycete Peronosclerospora sorghi, a cosmopolitan pathogen of maize and sorghum, is inflated with dispersed pseudogenes.</title>
        <authorList>
            <person name="Fletcher K."/>
            <person name="Martin F."/>
            <person name="Isakeit T."/>
            <person name="Cavanaugh K."/>
            <person name="Magill C."/>
            <person name="Michelmore R."/>
        </authorList>
    </citation>
    <scope>NUCLEOTIDE SEQUENCE [LARGE SCALE GENOMIC DNA]</scope>
    <source>
        <strain evidence="1">P6</strain>
    </source>
</reference>
<accession>A0ACC0WD66</accession>
<comment type="caution">
    <text evidence="1">The sequence shown here is derived from an EMBL/GenBank/DDBJ whole genome shotgun (WGS) entry which is preliminary data.</text>
</comment>
<dbReference type="EMBL" id="CM047582">
    <property type="protein sequence ID" value="KAI9916024.1"/>
    <property type="molecule type" value="Genomic_DNA"/>
</dbReference>
<evidence type="ECO:0000313" key="1">
    <source>
        <dbReference type="EMBL" id="KAI9916024.1"/>
    </source>
</evidence>